<evidence type="ECO:0000256" key="3">
    <source>
        <dbReference type="ARBA" id="ARBA00022729"/>
    </source>
</evidence>
<reference evidence="9 10" key="1">
    <citation type="submission" date="2011-04" db="EMBL/GenBank/DDBJ databases">
        <title>The Genome Sequence of Dysgonomonas gadei ATCC BAA-286.</title>
        <authorList>
            <consortium name="The Broad Institute Genome Sequencing Platform"/>
            <person name="Earl A."/>
            <person name="Ward D."/>
            <person name="Feldgarden M."/>
            <person name="Gevers D."/>
            <person name="Pudlo N."/>
            <person name="Martens E."/>
            <person name="Allen-Vercoe E."/>
            <person name="Young S.K."/>
            <person name="Zeng Q."/>
            <person name="Gargeya S."/>
            <person name="Fitzgerald M."/>
            <person name="Haas B."/>
            <person name="Abouelleil A."/>
            <person name="Alvarado L."/>
            <person name="Arachchi H.M."/>
            <person name="Berlin A."/>
            <person name="Brown A."/>
            <person name="Chapman S.B."/>
            <person name="Chen Z."/>
            <person name="Dunbar C."/>
            <person name="Freedman E."/>
            <person name="Gearin G."/>
            <person name="Gellesch M."/>
            <person name="Goldberg J."/>
            <person name="Griggs A."/>
            <person name="Gujja S."/>
            <person name="Heiman D."/>
            <person name="Howarth C."/>
            <person name="Larson L."/>
            <person name="Lui A."/>
            <person name="MacDonald P.J.P."/>
            <person name="Mehta T."/>
            <person name="Montmayeur A."/>
            <person name="Murphy C."/>
            <person name="Neiman D."/>
            <person name="Pearson M."/>
            <person name="Priest M."/>
            <person name="Roberts A."/>
            <person name="Saif S."/>
            <person name="Shea T."/>
            <person name="Shenoy N."/>
            <person name="Sisk P."/>
            <person name="Stolte C."/>
            <person name="Sykes S."/>
            <person name="Yandava C."/>
            <person name="Wortman J."/>
            <person name="Nusbaum C."/>
            <person name="Birren B."/>
        </authorList>
    </citation>
    <scope>NUCLEOTIDE SEQUENCE [LARGE SCALE GENOMIC DNA]</scope>
    <source>
        <strain evidence="9 10">ATCC BAA-286</strain>
    </source>
</reference>
<evidence type="ECO:0000256" key="6">
    <source>
        <dbReference type="SAM" id="SignalP"/>
    </source>
</evidence>
<dbReference type="Pfam" id="PF07980">
    <property type="entry name" value="SusD_RagB"/>
    <property type="match status" value="1"/>
</dbReference>
<feature type="signal peptide" evidence="6">
    <location>
        <begin position="1"/>
        <end position="20"/>
    </location>
</feature>
<evidence type="ECO:0000259" key="7">
    <source>
        <dbReference type="Pfam" id="PF07980"/>
    </source>
</evidence>
<evidence type="ECO:0000256" key="2">
    <source>
        <dbReference type="ARBA" id="ARBA00006275"/>
    </source>
</evidence>
<evidence type="ECO:0000313" key="9">
    <source>
        <dbReference type="EMBL" id="EGJ99618.1"/>
    </source>
</evidence>
<keyword evidence="3 6" id="KW-0732">Signal</keyword>
<dbReference type="Gene3D" id="1.25.40.390">
    <property type="match status" value="1"/>
</dbReference>
<evidence type="ECO:0008006" key="11">
    <source>
        <dbReference type="Google" id="ProtNLM"/>
    </source>
</evidence>
<dbReference type="AlphaFoldDB" id="F5J3S0"/>
<protein>
    <recommendedName>
        <fullName evidence="11">RagB/SusD domain-containing protein</fullName>
    </recommendedName>
</protein>
<comment type="subcellular location">
    <subcellularLocation>
        <location evidence="1">Cell outer membrane</location>
    </subcellularLocation>
</comment>
<feature type="domain" description="RagB/SusD" evidence="7">
    <location>
        <begin position="265"/>
        <end position="548"/>
    </location>
</feature>
<feature type="chain" id="PRO_5003324340" description="RagB/SusD domain-containing protein" evidence="6">
    <location>
        <begin position="21"/>
        <end position="548"/>
    </location>
</feature>
<dbReference type="EMBL" id="ADLV01000055">
    <property type="protein sequence ID" value="EGJ99618.1"/>
    <property type="molecule type" value="Genomic_DNA"/>
</dbReference>
<dbReference type="OrthoDB" id="5694214at2"/>
<name>F5J3S0_9BACT</name>
<dbReference type="Proteomes" id="UP000004913">
    <property type="component" value="Unassembled WGS sequence"/>
</dbReference>
<evidence type="ECO:0000256" key="1">
    <source>
        <dbReference type="ARBA" id="ARBA00004442"/>
    </source>
</evidence>
<dbReference type="InterPro" id="IPR012944">
    <property type="entry name" value="SusD_RagB_dom"/>
</dbReference>
<dbReference type="HOGENOM" id="CLU_015553_1_4_10"/>
<evidence type="ECO:0000313" key="10">
    <source>
        <dbReference type="Proteomes" id="UP000004913"/>
    </source>
</evidence>
<sequence length="548" mass="62610">MKKILKTLKYGLLACSITLAGCSDFLNSDTPSIITDEYYNTKQGQEKLLIDIYYRYRSVFSTGEVQYFGTDLYMAITESPVERMFNGYDKTFNSTAPIVGGYWKNLYKIVQESNTLLTRCTPEIAGSDYDGITSQGRFLRALGYYYLVETFGAVPFYTTENTGIITETERTDEKIIYKFMIDELEAIKGKLDMTTKEPGRLTNAAVLHLLGKLYLTRAYKSYAETTDFSKAASTLDELIEATSQPYSLLANYGDVYDENNQNNSEVIWAIQYGSDKNYIGNGNSQQSQFGFNITALEPDMFTKVQADYSSMSRYYWVIPKVHELFTDPVADTRYDATFKRRFLINNPANAKFGDLGIYFPRWNDNSGMDEGAVKYYPFKSGSDYNWYPQSTALPILANAIDRMPMIQKFKDTKIDWGSPGSREDVVFRLSDTYLLAAEAYLGAGNSSLALERINSIRKRAAKDENTYEQQMKLNSLNINTIMDERARELLGDHDRWFDLKRTNTLLTRVKEYNPFVAAYDNLNENHLVRPIPQDEINKIKGLGQNTGY</sequence>
<evidence type="ECO:0000256" key="5">
    <source>
        <dbReference type="ARBA" id="ARBA00023237"/>
    </source>
</evidence>
<dbReference type="PROSITE" id="PS51257">
    <property type="entry name" value="PROKAR_LIPOPROTEIN"/>
    <property type="match status" value="1"/>
</dbReference>
<dbReference type="RefSeq" id="WP_006801523.1">
    <property type="nucleotide sequence ID" value="NZ_GL891994.1"/>
</dbReference>
<comment type="similarity">
    <text evidence="2">Belongs to the SusD family.</text>
</comment>
<dbReference type="InterPro" id="IPR011990">
    <property type="entry name" value="TPR-like_helical_dom_sf"/>
</dbReference>
<organism evidence="9 10">
    <name type="scientific">Dysgonomonas gadei ATCC BAA-286</name>
    <dbReference type="NCBI Taxonomy" id="742766"/>
    <lineage>
        <taxon>Bacteria</taxon>
        <taxon>Pseudomonadati</taxon>
        <taxon>Bacteroidota</taxon>
        <taxon>Bacteroidia</taxon>
        <taxon>Bacteroidales</taxon>
        <taxon>Dysgonomonadaceae</taxon>
        <taxon>Dysgonomonas</taxon>
    </lineage>
</organism>
<keyword evidence="5" id="KW-0998">Cell outer membrane</keyword>
<dbReference type="STRING" id="742766.HMPREF9455_03987"/>
<dbReference type="GO" id="GO:0009279">
    <property type="term" value="C:cell outer membrane"/>
    <property type="evidence" value="ECO:0007669"/>
    <property type="project" value="UniProtKB-SubCell"/>
</dbReference>
<keyword evidence="10" id="KW-1185">Reference proteome</keyword>
<gene>
    <name evidence="9" type="ORF">HMPREF9455_03987</name>
</gene>
<comment type="caution">
    <text evidence="9">The sequence shown here is derived from an EMBL/GenBank/DDBJ whole genome shotgun (WGS) entry which is preliminary data.</text>
</comment>
<proteinExistence type="inferred from homology"/>
<dbReference type="Pfam" id="PF14322">
    <property type="entry name" value="SusD-like_3"/>
    <property type="match status" value="1"/>
</dbReference>
<feature type="domain" description="SusD-like N-terminal" evidence="8">
    <location>
        <begin position="88"/>
        <end position="215"/>
    </location>
</feature>
<dbReference type="SUPFAM" id="SSF48452">
    <property type="entry name" value="TPR-like"/>
    <property type="match status" value="1"/>
</dbReference>
<evidence type="ECO:0000256" key="4">
    <source>
        <dbReference type="ARBA" id="ARBA00023136"/>
    </source>
</evidence>
<evidence type="ECO:0000259" key="8">
    <source>
        <dbReference type="Pfam" id="PF14322"/>
    </source>
</evidence>
<keyword evidence="4" id="KW-0472">Membrane</keyword>
<dbReference type="eggNOG" id="COG0436">
    <property type="taxonomic scope" value="Bacteria"/>
</dbReference>
<accession>F5J3S0</accession>
<dbReference type="InterPro" id="IPR033985">
    <property type="entry name" value="SusD-like_N"/>
</dbReference>